<keyword evidence="2" id="KW-0560">Oxidoreductase</keyword>
<evidence type="ECO:0000313" key="3">
    <source>
        <dbReference type="EMBL" id="AVF43331.1"/>
    </source>
</evidence>
<evidence type="ECO:0000256" key="2">
    <source>
        <dbReference type="ARBA" id="ARBA00023002"/>
    </source>
</evidence>
<protein>
    <submittedName>
        <fullName evidence="3">Oxidoreductase</fullName>
    </submittedName>
</protein>
<gene>
    <name evidence="3" type="ORF">AL533_02480</name>
</gene>
<dbReference type="SUPFAM" id="SSF51735">
    <property type="entry name" value="NAD(P)-binding Rossmann-fold domains"/>
    <property type="match status" value="1"/>
</dbReference>
<dbReference type="PANTHER" id="PTHR43639">
    <property type="entry name" value="OXIDOREDUCTASE, SHORT-CHAIN DEHYDROGENASE/REDUCTASE FAMILY (AFU_ORTHOLOGUE AFUA_5G02870)"/>
    <property type="match status" value="1"/>
</dbReference>
<dbReference type="InterPro" id="IPR002347">
    <property type="entry name" value="SDR_fam"/>
</dbReference>
<proteinExistence type="inferred from homology"/>
<dbReference type="CDD" id="cd05233">
    <property type="entry name" value="SDR_c"/>
    <property type="match status" value="1"/>
</dbReference>
<dbReference type="RefSeq" id="WP_104918640.1">
    <property type="nucleotide sequence ID" value="NZ_BKYR01000002.1"/>
</dbReference>
<dbReference type="PROSITE" id="PS00061">
    <property type="entry name" value="ADH_SHORT"/>
    <property type="match status" value="1"/>
</dbReference>
<dbReference type="Gene3D" id="3.40.50.720">
    <property type="entry name" value="NAD(P)-binding Rossmann-like Domain"/>
    <property type="match status" value="1"/>
</dbReference>
<organism evidence="3 4">
    <name type="scientific">Acinetobacter nosocomialis</name>
    <dbReference type="NCBI Taxonomy" id="106654"/>
    <lineage>
        <taxon>Bacteria</taxon>
        <taxon>Pseudomonadati</taxon>
        <taxon>Pseudomonadota</taxon>
        <taxon>Gammaproteobacteria</taxon>
        <taxon>Moraxellales</taxon>
        <taxon>Moraxellaceae</taxon>
        <taxon>Acinetobacter</taxon>
        <taxon>Acinetobacter calcoaceticus/baumannii complex</taxon>
    </lineage>
</organism>
<evidence type="ECO:0000256" key="1">
    <source>
        <dbReference type="ARBA" id="ARBA00006484"/>
    </source>
</evidence>
<sequence length="251" mass="27140">MNTTSSHDLERKIAFVQGGSRGIGAAIVTILAEHGATVAFTYANSDQAANRLVDELKANGLKVMGIKADSRSPEQVIHAIHKVADEFGRIDILVNNVGIFVMNKIQDVTLEEIEKIMAVNIKSVIVACHEVVKYMPDYGRIINIGSINAERVPIAGLTLYAMTKSAVNGLTKGMARDLGERFITVNNIQPGPVDTDMNPAEGEMANSLLDLMAIKRYGNRNEIADLVLWLCSEHAGYITGSNINIDGGYGI</sequence>
<dbReference type="FunFam" id="3.40.50.720:FF:000084">
    <property type="entry name" value="Short-chain dehydrogenase reductase"/>
    <property type="match status" value="1"/>
</dbReference>
<dbReference type="PRINTS" id="PR00081">
    <property type="entry name" value="GDHRDH"/>
</dbReference>
<accession>A0A2L1VE27</accession>
<dbReference type="AlphaFoldDB" id="A0A2L1VE27"/>
<dbReference type="EMBL" id="CP014019">
    <property type="protein sequence ID" value="AVF43331.1"/>
    <property type="molecule type" value="Genomic_DNA"/>
</dbReference>
<dbReference type="GO" id="GO:0016491">
    <property type="term" value="F:oxidoreductase activity"/>
    <property type="evidence" value="ECO:0007669"/>
    <property type="project" value="UniProtKB-KW"/>
</dbReference>
<dbReference type="InterPro" id="IPR036291">
    <property type="entry name" value="NAD(P)-bd_dom_sf"/>
</dbReference>
<reference evidence="4" key="1">
    <citation type="submission" date="2017-12" db="EMBL/GenBank/DDBJ databases">
        <title>FDA dAtabase for Regulatory Grade micrObial Sequences (FDA-ARGOS): Supporting development and validation of Infectious Disease Dx tests.</title>
        <authorList>
            <person name="Hoffmann M."/>
            <person name="Allard M."/>
            <person name="Evans P."/>
            <person name="Brown E."/>
            <person name="Tallon L."/>
            <person name="Sadzewicz L."/>
            <person name="Sengamalay N."/>
            <person name="Ott S."/>
            <person name="Godinez A."/>
            <person name="Nagaraj S."/>
            <person name="Vavikolanu K."/>
            <person name="Aluvathingal J."/>
            <person name="Nadendla S."/>
            <person name="Sichtig H."/>
        </authorList>
    </citation>
    <scope>NUCLEOTIDE SEQUENCE [LARGE SCALE GENOMIC DNA]</scope>
    <source>
        <strain evidence="4">FDAARGOS_129</strain>
    </source>
</reference>
<dbReference type="Proteomes" id="UP000237921">
    <property type="component" value="Chromosome"/>
</dbReference>
<dbReference type="Pfam" id="PF13561">
    <property type="entry name" value="adh_short_C2"/>
    <property type="match status" value="1"/>
</dbReference>
<dbReference type="InterPro" id="IPR020904">
    <property type="entry name" value="Sc_DH/Rdtase_CS"/>
</dbReference>
<comment type="similarity">
    <text evidence="1">Belongs to the short-chain dehydrogenases/reductases (SDR) family.</text>
</comment>
<evidence type="ECO:0000313" key="4">
    <source>
        <dbReference type="Proteomes" id="UP000237921"/>
    </source>
</evidence>
<dbReference type="PRINTS" id="PR00080">
    <property type="entry name" value="SDRFAMILY"/>
</dbReference>
<name>A0A2L1VE27_ACINO</name>
<dbReference type="PANTHER" id="PTHR43639:SF1">
    <property type="entry name" value="SHORT-CHAIN DEHYDROGENASE_REDUCTASE FAMILY PROTEIN"/>
    <property type="match status" value="1"/>
</dbReference>